<protein>
    <submittedName>
        <fullName evidence="2">Uncharacterized protein</fullName>
    </submittedName>
</protein>
<feature type="region of interest" description="Disordered" evidence="1">
    <location>
        <begin position="24"/>
        <end position="54"/>
    </location>
</feature>
<keyword evidence="3" id="KW-1185">Reference proteome</keyword>
<comment type="caution">
    <text evidence="2">The sequence shown here is derived from an EMBL/GenBank/DDBJ whole genome shotgun (WGS) entry which is preliminary data.</text>
</comment>
<organism evidence="2 3">
    <name type="scientific">Trichonephila clavipes</name>
    <name type="common">Golden silk orbweaver</name>
    <name type="synonym">Nephila clavipes</name>
    <dbReference type="NCBI Taxonomy" id="2585209"/>
    <lineage>
        <taxon>Eukaryota</taxon>
        <taxon>Metazoa</taxon>
        <taxon>Ecdysozoa</taxon>
        <taxon>Arthropoda</taxon>
        <taxon>Chelicerata</taxon>
        <taxon>Arachnida</taxon>
        <taxon>Araneae</taxon>
        <taxon>Araneomorphae</taxon>
        <taxon>Entelegynae</taxon>
        <taxon>Araneoidea</taxon>
        <taxon>Nephilidae</taxon>
        <taxon>Trichonephila</taxon>
    </lineage>
</organism>
<evidence type="ECO:0000313" key="2">
    <source>
        <dbReference type="EMBL" id="GFX93913.1"/>
    </source>
</evidence>
<accession>A0A8X6UZS7</accession>
<dbReference type="AlphaFoldDB" id="A0A8X6UZS7"/>
<gene>
    <name evidence="2" type="ORF">TNCV_3412761</name>
</gene>
<proteinExistence type="predicted"/>
<name>A0A8X6UZS7_TRICX</name>
<sequence length="101" mass="11644">MIILVVGVATVDLEREGFGRGGVQHKRHLRPAKHRREVEREGFGMPQEQKGHSPIDVLYRKSSILLDKEGEKDYNDNHREEITDFVQSIPGFQECDEDIET</sequence>
<dbReference type="Proteomes" id="UP000887159">
    <property type="component" value="Unassembled WGS sequence"/>
</dbReference>
<evidence type="ECO:0000256" key="1">
    <source>
        <dbReference type="SAM" id="MobiDB-lite"/>
    </source>
</evidence>
<dbReference type="EMBL" id="BMAU01021176">
    <property type="protein sequence ID" value="GFX93913.1"/>
    <property type="molecule type" value="Genomic_DNA"/>
</dbReference>
<evidence type="ECO:0000313" key="3">
    <source>
        <dbReference type="Proteomes" id="UP000887159"/>
    </source>
</evidence>
<reference evidence="2" key="1">
    <citation type="submission" date="2020-08" db="EMBL/GenBank/DDBJ databases">
        <title>Multicomponent nature underlies the extraordinary mechanical properties of spider dragline silk.</title>
        <authorList>
            <person name="Kono N."/>
            <person name="Nakamura H."/>
            <person name="Mori M."/>
            <person name="Yoshida Y."/>
            <person name="Ohtoshi R."/>
            <person name="Malay A.D."/>
            <person name="Moran D.A.P."/>
            <person name="Tomita M."/>
            <person name="Numata K."/>
            <person name="Arakawa K."/>
        </authorList>
    </citation>
    <scope>NUCLEOTIDE SEQUENCE</scope>
</reference>
<feature type="compositionally biased region" description="Basic residues" evidence="1">
    <location>
        <begin position="24"/>
        <end position="35"/>
    </location>
</feature>